<evidence type="ECO:0000256" key="1">
    <source>
        <dbReference type="ARBA" id="ARBA00001946"/>
    </source>
</evidence>
<keyword evidence="3 9" id="KW-0963">Cytoplasm</keyword>
<dbReference type="PANTHER" id="PTHR13697:SF52">
    <property type="entry name" value="ATP-DEPENDENT 6-PHOSPHOFRUCTOKINASE 3"/>
    <property type="match status" value="1"/>
</dbReference>
<keyword evidence="12" id="KW-1185">Reference proteome</keyword>
<gene>
    <name evidence="9" type="primary">pfkA</name>
    <name evidence="11" type="ORF">L3556_03930</name>
</gene>
<comment type="similarity">
    <text evidence="9">Belongs to the phosphofructokinase type A (PFKA) family. Mixed-substrate PFK group III subfamily.</text>
</comment>
<dbReference type="Gene3D" id="3.40.50.450">
    <property type="match status" value="1"/>
</dbReference>
<comment type="function">
    <text evidence="9">Catalyzes the phosphorylation of D-fructose 6-phosphate to fructose 1,6-bisphosphate by ATP, the first committing step of glycolysis.</text>
</comment>
<dbReference type="SUPFAM" id="SSF53784">
    <property type="entry name" value="Phosphofructokinase"/>
    <property type="match status" value="1"/>
</dbReference>
<feature type="active site" description="Proton acceptor" evidence="9">
    <location>
        <position position="138"/>
    </location>
</feature>
<feature type="binding site" evidence="9">
    <location>
        <position position="113"/>
    </location>
    <ligand>
        <name>Mg(2+)</name>
        <dbReference type="ChEBI" id="CHEBI:18420"/>
        <note>catalytic</note>
    </ligand>
</feature>
<feature type="binding site" description="in other chain" evidence="9">
    <location>
        <position position="234"/>
    </location>
    <ligand>
        <name>substrate</name>
        <note>ligand shared between dimeric partners</note>
    </ligand>
</feature>
<accession>A0ABT6EWD6</accession>
<dbReference type="InterPro" id="IPR035966">
    <property type="entry name" value="PKF_sf"/>
</dbReference>
<keyword evidence="9" id="KW-0547">Nucleotide-binding</keyword>
<evidence type="ECO:0000256" key="7">
    <source>
        <dbReference type="ARBA" id="ARBA00022842"/>
    </source>
</evidence>
<evidence type="ECO:0000259" key="10">
    <source>
        <dbReference type="Pfam" id="PF00365"/>
    </source>
</evidence>
<evidence type="ECO:0000256" key="9">
    <source>
        <dbReference type="HAMAP-Rule" id="MF_01976"/>
    </source>
</evidence>
<keyword evidence="4 9" id="KW-0808">Transferase</keyword>
<evidence type="ECO:0000256" key="2">
    <source>
        <dbReference type="ARBA" id="ARBA00004679"/>
    </source>
</evidence>
<comment type="subunit">
    <text evidence="9">Homodimer or homotetramer.</text>
</comment>
<dbReference type="InterPro" id="IPR012003">
    <property type="entry name" value="ATP_PFK_prok-type"/>
</dbReference>
<feature type="binding site" evidence="9">
    <location>
        <position position="173"/>
    </location>
    <ligand>
        <name>substrate</name>
        <note>ligand shared between dimeric partners</note>
    </ligand>
</feature>
<reference evidence="11" key="2">
    <citation type="submission" date="2022-01" db="EMBL/GenBank/DDBJ databases">
        <authorList>
            <person name="Zivanovic Y."/>
            <person name="Moreira D."/>
            <person name="Lopez-Garcia P."/>
        </authorList>
    </citation>
    <scope>NUCLEOTIDE SEQUENCE</scope>
    <source>
        <strain evidence="11">G9</strain>
    </source>
</reference>
<sequence>MSGSSKRKRVGVMTSGGDCPGLNAAIRAIVNHASLSYDWEVLGIPHATEGLLNRQSIPLGVHAMNLRGIDLLLTMGGTILGSVNSGDPLPVADQIIEGYHDLGLDALIAICGDGSLAILHQIAKRGGWNFLAIPKTIDNDVALTDRSIGFDTAVNTVTDALNRIISTAASHNRIMVVEVMGRTTGHLALHAGIAGGADVILLPEIPYSITGICRHIDELRERWNRKFALVVVAEGAQEVNSPGFVATSPSHPSIGQYVAEQISHCSQVPLEVRVSVLGHVQRGGMPLALDRILAAALGNMAVDLIAQSKFDRMLAWQAGKAIAIPIPEVLALSPRPLEPTSFLIRTAHGLGTYVGDNPPLPDIDLSLCGESLVCEL</sequence>
<evidence type="ECO:0000256" key="3">
    <source>
        <dbReference type="ARBA" id="ARBA00022490"/>
    </source>
</evidence>
<feature type="binding site" description="in other chain" evidence="9">
    <location>
        <begin position="279"/>
        <end position="282"/>
    </location>
    <ligand>
        <name>substrate</name>
        <note>ligand shared between dimeric partners</note>
    </ligand>
</feature>
<evidence type="ECO:0000256" key="4">
    <source>
        <dbReference type="ARBA" id="ARBA00022679"/>
    </source>
</evidence>
<keyword evidence="5 9" id="KW-0479">Metal-binding</keyword>
<name>A0ABT6EWD6_9SYNE</name>
<dbReference type="Gene3D" id="3.40.50.460">
    <property type="entry name" value="Phosphofructokinase domain"/>
    <property type="match status" value="1"/>
</dbReference>
<evidence type="ECO:0000256" key="6">
    <source>
        <dbReference type="ARBA" id="ARBA00022777"/>
    </source>
</evidence>
<keyword evidence="8 9" id="KW-0324">Glycolysis</keyword>
<dbReference type="PANTHER" id="PTHR13697">
    <property type="entry name" value="PHOSPHOFRUCTOKINASE"/>
    <property type="match status" value="1"/>
</dbReference>
<dbReference type="Pfam" id="PF00365">
    <property type="entry name" value="PFK"/>
    <property type="match status" value="1"/>
</dbReference>
<comment type="subcellular location">
    <subcellularLocation>
        <location evidence="9">Cytoplasm</location>
    </subcellularLocation>
</comment>
<comment type="catalytic activity">
    <reaction evidence="9">
        <text>beta-D-fructose 6-phosphate + ATP = beta-D-fructose 1,6-bisphosphate + ADP + H(+)</text>
        <dbReference type="Rhea" id="RHEA:16109"/>
        <dbReference type="ChEBI" id="CHEBI:15378"/>
        <dbReference type="ChEBI" id="CHEBI:30616"/>
        <dbReference type="ChEBI" id="CHEBI:32966"/>
        <dbReference type="ChEBI" id="CHEBI:57634"/>
        <dbReference type="ChEBI" id="CHEBI:456216"/>
        <dbReference type="EC" id="2.7.1.11"/>
    </reaction>
</comment>
<dbReference type="InterPro" id="IPR012829">
    <property type="entry name" value="Phosphofructokinase_III"/>
</dbReference>
<keyword evidence="9" id="KW-0067">ATP-binding</keyword>
<comment type="caution">
    <text evidence="9">Lacks conserved residue(s) required for the propagation of feature annotation.</text>
</comment>
<dbReference type="HAMAP" id="MF_01976">
    <property type="entry name" value="Phosphofructokinase_III"/>
    <property type="match status" value="1"/>
</dbReference>
<proteinExistence type="inferred from homology"/>
<comment type="pathway">
    <text evidence="2 9">Carbohydrate degradation; glycolysis; D-glyceraldehyde 3-phosphate and glycerone phosphate from D-glucose: step 3/4.</text>
</comment>
<evidence type="ECO:0000313" key="12">
    <source>
        <dbReference type="Proteomes" id="UP001154265"/>
    </source>
</evidence>
<feature type="binding site" description="in other chain" evidence="9">
    <location>
        <begin position="180"/>
        <end position="182"/>
    </location>
    <ligand>
        <name>substrate</name>
        <note>ligand shared between dimeric partners</note>
    </ligand>
</feature>
<dbReference type="PROSITE" id="PS00433">
    <property type="entry name" value="PHOSPHOFRUCTOKINASE"/>
    <property type="match status" value="1"/>
</dbReference>
<evidence type="ECO:0000256" key="8">
    <source>
        <dbReference type="ARBA" id="ARBA00023152"/>
    </source>
</evidence>
<comment type="caution">
    <text evidence="11">The sequence shown here is derived from an EMBL/GenBank/DDBJ whole genome shotgun (WGS) entry which is preliminary data.</text>
</comment>
<feature type="domain" description="Phosphofructokinase" evidence="10">
    <location>
        <begin position="9"/>
        <end position="305"/>
    </location>
</feature>
<feature type="binding site" description="in other chain" evidence="9">
    <location>
        <begin position="136"/>
        <end position="138"/>
    </location>
    <ligand>
        <name>substrate</name>
        <note>ligand shared between dimeric partners</note>
    </ligand>
</feature>
<keyword evidence="6 9" id="KW-0418">Kinase</keyword>
<feature type="site" description="Important for substrate specificity; cannot use PPi as phosphoryl donor" evidence="9">
    <location>
        <position position="114"/>
    </location>
</feature>
<comment type="cofactor">
    <cofactor evidence="1 9">
        <name>Mg(2+)</name>
        <dbReference type="ChEBI" id="CHEBI:18420"/>
    </cofactor>
</comment>
<dbReference type="InterPro" id="IPR022953">
    <property type="entry name" value="ATP_PFK"/>
</dbReference>
<evidence type="ECO:0000256" key="5">
    <source>
        <dbReference type="ARBA" id="ARBA00022723"/>
    </source>
</evidence>
<dbReference type="GO" id="GO:0003872">
    <property type="term" value="F:6-phosphofructokinase activity"/>
    <property type="evidence" value="ECO:0007669"/>
    <property type="project" value="UniProtKB-EC"/>
</dbReference>
<dbReference type="EC" id="2.7.1.11" evidence="9"/>
<dbReference type="PIRSF" id="PIRSF000532">
    <property type="entry name" value="ATP_PFK_prok"/>
    <property type="match status" value="1"/>
</dbReference>
<feature type="binding site" evidence="9">
    <location>
        <position position="17"/>
    </location>
    <ligand>
        <name>ATP</name>
        <dbReference type="ChEBI" id="CHEBI:30616"/>
    </ligand>
</feature>
<reference evidence="11" key="1">
    <citation type="journal article" date="2022" name="Genome Biol. Evol.">
        <title>A New Gene Family Diagnostic for Intracellular Biomineralization of Amorphous Ca Carbonates by Cyanobacteria.</title>
        <authorList>
            <person name="Benzerara K."/>
            <person name="Duprat E."/>
            <person name="Bitard-Feildel T."/>
            <person name="Caumes G."/>
            <person name="Cassier-Chauvat C."/>
            <person name="Chauvat F."/>
            <person name="Dezi M."/>
            <person name="Diop S.I."/>
            <person name="Gaschignard G."/>
            <person name="Gorgen S."/>
            <person name="Gugger M."/>
            <person name="Lopez-Garcia P."/>
            <person name="Millet M."/>
            <person name="Skouri-Panet F."/>
            <person name="Moreira D."/>
            <person name="Callebaut I."/>
        </authorList>
    </citation>
    <scope>NUCLEOTIDE SEQUENCE</scope>
    <source>
        <strain evidence="11">G9</strain>
    </source>
</reference>
<feature type="binding site" evidence="9">
    <location>
        <begin position="112"/>
        <end position="115"/>
    </location>
    <ligand>
        <name>ATP</name>
        <dbReference type="ChEBI" id="CHEBI:30616"/>
    </ligand>
</feature>
<evidence type="ECO:0000313" key="11">
    <source>
        <dbReference type="EMBL" id="MDG2990086.1"/>
    </source>
</evidence>
<dbReference type="InterPro" id="IPR015912">
    <property type="entry name" value="Phosphofructokinase_CS"/>
</dbReference>
<protein>
    <recommendedName>
        <fullName evidence="9">ATP-dependent 6-phosphofructokinase</fullName>
        <shortName evidence="9">ATP-PFK</shortName>
        <shortName evidence="9">Phosphofructokinase</shortName>
        <ecNumber evidence="9">2.7.1.11</ecNumber>
    </recommendedName>
    <alternativeName>
        <fullName evidence="9">Phosphohexokinase</fullName>
    </alternativeName>
</protein>
<dbReference type="PRINTS" id="PR00476">
    <property type="entry name" value="PHFRCTKINASE"/>
</dbReference>
<feature type="binding site" evidence="9">
    <location>
        <position position="273"/>
    </location>
    <ligand>
        <name>substrate</name>
        <note>ligand shared between dimeric partners</note>
    </ligand>
</feature>
<dbReference type="NCBIfam" id="NF002872">
    <property type="entry name" value="PRK03202.1"/>
    <property type="match status" value="1"/>
</dbReference>
<keyword evidence="7 9" id="KW-0460">Magnesium</keyword>
<dbReference type="EMBL" id="JAKKUT010000002">
    <property type="protein sequence ID" value="MDG2990086.1"/>
    <property type="molecule type" value="Genomic_DNA"/>
</dbReference>
<dbReference type="InterPro" id="IPR000023">
    <property type="entry name" value="Phosphofructokinase_dom"/>
</dbReference>
<dbReference type="Proteomes" id="UP001154265">
    <property type="component" value="Unassembled WGS sequence"/>
</dbReference>
<organism evidence="11 12">
    <name type="scientific">Candidatus Synechococcus calcipolaris G9</name>
    <dbReference type="NCBI Taxonomy" id="1497997"/>
    <lineage>
        <taxon>Bacteria</taxon>
        <taxon>Bacillati</taxon>
        <taxon>Cyanobacteriota</taxon>
        <taxon>Cyanophyceae</taxon>
        <taxon>Synechococcales</taxon>
        <taxon>Synechococcaceae</taxon>
        <taxon>Synechococcus</taxon>
    </lineage>
</organism>
<dbReference type="RefSeq" id="WP_277866004.1">
    <property type="nucleotide sequence ID" value="NZ_JAKKUT010000002.1"/>
</dbReference>